<feature type="domain" description="S1 motif" evidence="2">
    <location>
        <begin position="144"/>
        <end position="206"/>
    </location>
</feature>
<keyword evidence="4" id="KW-1185">Reference proteome</keyword>
<protein>
    <recommendedName>
        <fullName evidence="2">S1 motif domain-containing protein</fullName>
    </recommendedName>
</protein>
<dbReference type="Pfam" id="PF13509">
    <property type="entry name" value="S1_2"/>
    <property type="match status" value="2"/>
</dbReference>
<comment type="similarity">
    <text evidence="1">Belongs to the CvfB family.</text>
</comment>
<dbReference type="OrthoDB" id="9801597at2"/>
<dbReference type="Gene3D" id="2.40.50.140">
    <property type="entry name" value="Nucleic acid-binding proteins"/>
    <property type="match status" value="2"/>
</dbReference>
<dbReference type="RefSeq" id="WP_120271961.1">
    <property type="nucleotide sequence ID" value="NZ_RAPN01000001.1"/>
</dbReference>
<dbReference type="PIRSF" id="PIRSF012524">
    <property type="entry name" value="YitL_S1"/>
    <property type="match status" value="1"/>
</dbReference>
<dbReference type="Pfam" id="PF17783">
    <property type="entry name" value="WHD_CvfB"/>
    <property type="match status" value="1"/>
</dbReference>
<evidence type="ECO:0000256" key="1">
    <source>
        <dbReference type="PIRNR" id="PIRNR012524"/>
    </source>
</evidence>
<evidence type="ECO:0000259" key="2">
    <source>
        <dbReference type="SMART" id="SM00316"/>
    </source>
</evidence>
<organism evidence="3 4">
    <name type="scientific">Mangrovibacterium diazotrophicum</name>
    <dbReference type="NCBI Taxonomy" id="1261403"/>
    <lineage>
        <taxon>Bacteria</taxon>
        <taxon>Pseudomonadati</taxon>
        <taxon>Bacteroidota</taxon>
        <taxon>Bacteroidia</taxon>
        <taxon>Marinilabiliales</taxon>
        <taxon>Prolixibacteraceae</taxon>
        <taxon>Mangrovibacterium</taxon>
    </lineage>
</organism>
<dbReference type="InterPro" id="IPR039566">
    <property type="entry name" value="CvfB_S1_st"/>
</dbReference>
<dbReference type="PANTHER" id="PTHR37296:SF1">
    <property type="entry name" value="CONSERVED VIRULENCE FACTOR B"/>
    <property type="match status" value="1"/>
</dbReference>
<dbReference type="InterPro" id="IPR003029">
    <property type="entry name" value="S1_domain"/>
</dbReference>
<gene>
    <name evidence="3" type="ORF">BC643_0904</name>
</gene>
<evidence type="ECO:0000313" key="4">
    <source>
        <dbReference type="Proteomes" id="UP000283387"/>
    </source>
</evidence>
<accession>A0A419W536</accession>
<name>A0A419W536_9BACT</name>
<sequence length="276" mass="31003">MAAIGLLNELEIVKEVDFGLYLDGGEQGEILLPKRYVPANCKVGDQIEVFIYLDSEDRLIATTETPLAMVGDFAMLKVVSTTPVGAFMEWGLQKDLLVPFREQQFPMEEGRNYLVFVYVDDETQRIVGSSKLDKFVDNLPVDYEAGEEVDLIIAGKTDLGYKAIIDNSHWGLIFKNEVFQPLKTGDRLKGYIKNVRPDEKIDLVLQKPGYEKIDSIAQGVLDKLKEAGNFMPVNDKTDPNEISKLFGISKKNFKKAIGSLYKQRLITIEDDGIKAV</sequence>
<dbReference type="InterPro" id="IPR012340">
    <property type="entry name" value="NA-bd_OB-fold"/>
</dbReference>
<dbReference type="InterPro" id="IPR040764">
    <property type="entry name" value="CvfB_WH"/>
</dbReference>
<reference evidence="3 4" key="1">
    <citation type="submission" date="2018-09" db="EMBL/GenBank/DDBJ databases">
        <title>Genomic Encyclopedia of Archaeal and Bacterial Type Strains, Phase II (KMG-II): from individual species to whole genera.</title>
        <authorList>
            <person name="Goeker M."/>
        </authorList>
    </citation>
    <scope>NUCLEOTIDE SEQUENCE [LARGE SCALE GENOMIC DNA]</scope>
    <source>
        <strain evidence="3 4">DSM 27148</strain>
    </source>
</reference>
<proteinExistence type="inferred from homology"/>
<feature type="domain" description="S1 motif" evidence="2">
    <location>
        <begin position="3"/>
        <end position="64"/>
    </location>
</feature>
<dbReference type="SMART" id="SM00316">
    <property type="entry name" value="S1"/>
    <property type="match status" value="2"/>
</dbReference>
<evidence type="ECO:0000313" key="3">
    <source>
        <dbReference type="EMBL" id="RKD90564.1"/>
    </source>
</evidence>
<comment type="caution">
    <text evidence="3">The sequence shown here is derived from an EMBL/GenBank/DDBJ whole genome shotgun (WGS) entry which is preliminary data.</text>
</comment>
<dbReference type="GO" id="GO:0003676">
    <property type="term" value="F:nucleic acid binding"/>
    <property type="evidence" value="ECO:0007669"/>
    <property type="project" value="InterPro"/>
</dbReference>
<dbReference type="InterPro" id="IPR036388">
    <property type="entry name" value="WH-like_DNA-bd_sf"/>
</dbReference>
<dbReference type="PANTHER" id="PTHR37296">
    <property type="entry name" value="CONSERVED VIRULENCE FACTOR B"/>
    <property type="match status" value="1"/>
</dbReference>
<dbReference type="EMBL" id="RAPN01000001">
    <property type="protein sequence ID" value="RKD90564.1"/>
    <property type="molecule type" value="Genomic_DNA"/>
</dbReference>
<dbReference type="InterPro" id="IPR014464">
    <property type="entry name" value="CvfB_fam"/>
</dbReference>
<dbReference type="Proteomes" id="UP000283387">
    <property type="component" value="Unassembled WGS sequence"/>
</dbReference>
<dbReference type="Gene3D" id="1.10.10.10">
    <property type="entry name" value="Winged helix-like DNA-binding domain superfamily/Winged helix DNA-binding domain"/>
    <property type="match status" value="1"/>
</dbReference>
<dbReference type="AlphaFoldDB" id="A0A419W536"/>